<keyword evidence="3" id="KW-1185">Reference proteome</keyword>
<evidence type="ECO:0000313" key="2">
    <source>
        <dbReference type="EMBL" id="BDG08744.1"/>
    </source>
</evidence>
<name>A0ABM7XA54_9BACT</name>
<accession>A0ABM7XA54</accession>
<protein>
    <recommendedName>
        <fullName evidence="4">Outer membrane protein beta-barrel domain-containing protein</fullName>
    </recommendedName>
</protein>
<feature type="chain" id="PRO_5045195844" description="Outer membrane protein beta-barrel domain-containing protein" evidence="1">
    <location>
        <begin position="23"/>
        <end position="297"/>
    </location>
</feature>
<reference evidence="3" key="1">
    <citation type="journal article" date="2022" name="Int. J. Syst. Evol. Microbiol.">
        <title>Anaeromyxobacter oryzae sp. nov., Anaeromyxobacter diazotrophicus sp. nov. and Anaeromyxobacter paludicola sp. nov., isolated from paddy soils.</title>
        <authorList>
            <person name="Itoh H."/>
            <person name="Xu Z."/>
            <person name="Mise K."/>
            <person name="Masuda Y."/>
            <person name="Ushijima N."/>
            <person name="Hayakawa C."/>
            <person name="Shiratori Y."/>
            <person name="Senoo K."/>
        </authorList>
    </citation>
    <scope>NUCLEOTIDE SEQUENCE [LARGE SCALE GENOMIC DNA]</scope>
    <source>
        <strain evidence="3">Red630</strain>
    </source>
</reference>
<feature type="signal peptide" evidence="1">
    <location>
        <begin position="1"/>
        <end position="22"/>
    </location>
</feature>
<keyword evidence="1" id="KW-0732">Signal</keyword>
<evidence type="ECO:0000313" key="3">
    <source>
        <dbReference type="Proteomes" id="UP001162734"/>
    </source>
</evidence>
<dbReference type="Proteomes" id="UP001162734">
    <property type="component" value="Chromosome"/>
</dbReference>
<organism evidence="2 3">
    <name type="scientific">Anaeromyxobacter paludicola</name>
    <dbReference type="NCBI Taxonomy" id="2918171"/>
    <lineage>
        <taxon>Bacteria</taxon>
        <taxon>Pseudomonadati</taxon>
        <taxon>Myxococcota</taxon>
        <taxon>Myxococcia</taxon>
        <taxon>Myxococcales</taxon>
        <taxon>Cystobacterineae</taxon>
        <taxon>Anaeromyxobacteraceae</taxon>
        <taxon>Anaeromyxobacter</taxon>
    </lineage>
</organism>
<gene>
    <name evidence="2" type="ORF">AMPC_18570</name>
</gene>
<dbReference type="EMBL" id="AP025592">
    <property type="protein sequence ID" value="BDG08744.1"/>
    <property type="molecule type" value="Genomic_DNA"/>
</dbReference>
<evidence type="ECO:0000256" key="1">
    <source>
        <dbReference type="SAM" id="SignalP"/>
    </source>
</evidence>
<proteinExistence type="predicted"/>
<evidence type="ECO:0008006" key="4">
    <source>
        <dbReference type="Google" id="ProtNLM"/>
    </source>
</evidence>
<sequence>MSKRLIGLLAALLVLAPIASRAEEGPGTVYSKDKYPEELAKRPLTLPAGMAEIYVPVNVNLSKDETIAGVTEFGPFKPVRINPSVYFGITDDIMVGLYTEVEPATPMFAGLCLTGESKGCYPFQGVGKGGFLAPVLNTIAGEGVVSLLRKDDYQLAAFAGVEFLTIADPTIARARFGLSEKWAMGNFALPVKLGVHIGLNNRDLAPGLTDDTLFVDAEPTLNVTKELAVFVRAAMGSNFSNFSDLITIPVGAGFEYAVNHNVDFGAKFEFGNLLGKHAAGVDATDDRLGTVFAKVRL</sequence>
<dbReference type="RefSeq" id="WP_248345946.1">
    <property type="nucleotide sequence ID" value="NZ_AP025592.1"/>
</dbReference>